<evidence type="ECO:0000259" key="14">
    <source>
        <dbReference type="Pfam" id="PF03816"/>
    </source>
</evidence>
<dbReference type="AlphaFoldDB" id="A0A2T4PKI8"/>
<dbReference type="InterPro" id="IPR050922">
    <property type="entry name" value="LytR/CpsA/Psr_CW_biosynth"/>
</dbReference>
<gene>
    <name evidence="15" type="ORF">BU085_05660</name>
</gene>
<evidence type="ECO:0000313" key="16">
    <source>
        <dbReference type="Proteomes" id="UP000240717"/>
    </source>
</evidence>
<dbReference type="Proteomes" id="UP000240717">
    <property type="component" value="Unassembled WGS sequence"/>
</dbReference>
<evidence type="ECO:0000256" key="9">
    <source>
        <dbReference type="ARBA" id="ARBA00023163"/>
    </source>
</evidence>
<evidence type="ECO:0000256" key="2">
    <source>
        <dbReference type="ARBA" id="ARBA00006068"/>
    </source>
</evidence>
<proteinExistence type="inferred from homology"/>
<keyword evidence="8 13" id="KW-0472">Membrane</keyword>
<keyword evidence="7" id="KW-0805">Transcription regulation</keyword>
<comment type="caution">
    <text evidence="15">The sequence shown here is derived from an EMBL/GenBank/DDBJ whole genome shotgun (WGS) entry which is preliminary data.</text>
</comment>
<evidence type="ECO:0000256" key="7">
    <source>
        <dbReference type="ARBA" id="ARBA00023015"/>
    </source>
</evidence>
<organism evidence="15 16">
    <name type="scientific">Staphylococcus warneri</name>
    <dbReference type="NCBI Taxonomy" id="1292"/>
    <lineage>
        <taxon>Bacteria</taxon>
        <taxon>Bacillati</taxon>
        <taxon>Bacillota</taxon>
        <taxon>Bacilli</taxon>
        <taxon>Bacillales</taxon>
        <taxon>Staphylococcaceae</taxon>
        <taxon>Staphylococcus</taxon>
    </lineage>
</organism>
<name>A0A2T4PKI8_STAWA</name>
<sequence>MREQKDNREETEYKRQAGTSTPPSRRRKKKRVRKLPFIILFILIILIVIIAYIAHGYNSGVKYAEKHAKDIKVHEFNGPVKNDGKISVLVLGADKAQGGKSRTDSIMVVQYDYIHKKMKMMSVMRDIYADIPGYDKYKINAAYSLGGPELLRKTLNKNLGINPEYYAVVDFTGFEKMIDELEPNGVPMDVEKDMSENIGVSLKKGHHRLNGKELLGYARFRHDAEGDFGRVRRQQQVMQTLKSELVNFGTVAKLPKVAGILRGYVNTDMPDSAMFQTGISFGVRGDKNVDSLTVPIKNSYQDITTNNDGSALQIDKEKNKKAIQDFFDDKNNKK</sequence>
<dbReference type="InterPro" id="IPR004474">
    <property type="entry name" value="LytR_CpsA_psr"/>
</dbReference>
<dbReference type="RefSeq" id="WP_023375268.1">
    <property type="nucleotide sequence ID" value="NZ_CAJTDT010000003.1"/>
</dbReference>
<comment type="subcellular location">
    <subcellularLocation>
        <location evidence="1">Cell membrane</location>
        <topology evidence="1">Single-pass type II membrane protein</topology>
    </subcellularLocation>
</comment>
<keyword evidence="4 13" id="KW-0812">Transmembrane</keyword>
<evidence type="ECO:0000256" key="12">
    <source>
        <dbReference type="SAM" id="MobiDB-lite"/>
    </source>
</evidence>
<keyword evidence="9" id="KW-0804">Transcription</keyword>
<feature type="region of interest" description="Disordered" evidence="12">
    <location>
        <begin position="1"/>
        <end position="28"/>
    </location>
</feature>
<accession>A0A2T4PKI8</accession>
<dbReference type="Pfam" id="PF03816">
    <property type="entry name" value="LytR_cpsA_psr"/>
    <property type="match status" value="1"/>
</dbReference>
<evidence type="ECO:0000256" key="3">
    <source>
        <dbReference type="ARBA" id="ARBA00022475"/>
    </source>
</evidence>
<dbReference type="EMBL" id="PZEV01000014">
    <property type="protein sequence ID" value="PTI51351.1"/>
    <property type="molecule type" value="Genomic_DNA"/>
</dbReference>
<keyword evidence="3" id="KW-1003">Cell membrane</keyword>
<dbReference type="Gene3D" id="3.40.630.190">
    <property type="entry name" value="LCP protein"/>
    <property type="match status" value="1"/>
</dbReference>
<reference evidence="15 16" key="1">
    <citation type="journal article" date="2016" name="Front. Microbiol.">
        <title>Comprehensive Phylogenetic Analysis of Bovine Non-aureus Staphylococci Species Based on Whole-Genome Sequencing.</title>
        <authorList>
            <person name="Naushad S."/>
            <person name="Barkema H.W."/>
            <person name="Luby C."/>
            <person name="Condas L.A."/>
            <person name="Nobrega D.B."/>
            <person name="Carson D.A."/>
            <person name="De Buck J."/>
        </authorList>
    </citation>
    <scope>NUCLEOTIDE SEQUENCE [LARGE SCALE GENOMIC DNA]</scope>
    <source>
        <strain evidence="15 16">SNUC 2993</strain>
    </source>
</reference>
<keyword evidence="6 13" id="KW-1133">Transmembrane helix</keyword>
<evidence type="ECO:0000256" key="8">
    <source>
        <dbReference type="ARBA" id="ARBA00023136"/>
    </source>
</evidence>
<comment type="function">
    <text evidence="10">Involved in SarA attenuation. Affects resistance to oxacillin and teicoplanin, as well as the synthesis of virulence factors.</text>
</comment>
<feature type="compositionally biased region" description="Basic and acidic residues" evidence="12">
    <location>
        <begin position="1"/>
        <end position="15"/>
    </location>
</feature>
<keyword evidence="5" id="KW-0735">Signal-anchor</keyword>
<comment type="similarity">
    <text evidence="2">Belongs to the LytR/CpsA/Psr (LCP) family.</text>
</comment>
<feature type="domain" description="Cell envelope-related transcriptional attenuator" evidence="14">
    <location>
        <begin position="102"/>
        <end position="245"/>
    </location>
</feature>
<evidence type="ECO:0000313" key="15">
    <source>
        <dbReference type="EMBL" id="PTI51351.1"/>
    </source>
</evidence>
<dbReference type="STRING" id="1194526.A284_06825"/>
<feature type="transmembrane region" description="Helical" evidence="13">
    <location>
        <begin position="35"/>
        <end position="54"/>
    </location>
</feature>
<evidence type="ECO:0000256" key="5">
    <source>
        <dbReference type="ARBA" id="ARBA00022968"/>
    </source>
</evidence>
<evidence type="ECO:0000256" key="10">
    <source>
        <dbReference type="ARBA" id="ARBA00037178"/>
    </source>
</evidence>
<evidence type="ECO:0000256" key="1">
    <source>
        <dbReference type="ARBA" id="ARBA00004401"/>
    </source>
</evidence>
<dbReference type="GeneID" id="58060190"/>
<dbReference type="PANTHER" id="PTHR33392">
    <property type="entry name" value="POLYISOPRENYL-TEICHOIC ACID--PEPTIDOGLYCAN TEICHOIC ACID TRANSFERASE TAGU"/>
    <property type="match status" value="1"/>
</dbReference>
<evidence type="ECO:0000256" key="6">
    <source>
        <dbReference type="ARBA" id="ARBA00022989"/>
    </source>
</evidence>
<dbReference type="GO" id="GO:0005886">
    <property type="term" value="C:plasma membrane"/>
    <property type="evidence" value="ECO:0007669"/>
    <property type="project" value="UniProtKB-SubCell"/>
</dbReference>
<protein>
    <recommendedName>
        <fullName evidence="11">Regulatory protein MsrR</fullName>
    </recommendedName>
</protein>
<evidence type="ECO:0000256" key="4">
    <source>
        <dbReference type="ARBA" id="ARBA00022692"/>
    </source>
</evidence>
<dbReference type="PANTHER" id="PTHR33392:SF8">
    <property type="entry name" value="REGULATORY PROTEIN MSRR"/>
    <property type="match status" value="1"/>
</dbReference>
<evidence type="ECO:0000256" key="13">
    <source>
        <dbReference type="SAM" id="Phobius"/>
    </source>
</evidence>
<evidence type="ECO:0000256" key="11">
    <source>
        <dbReference type="ARBA" id="ARBA00040752"/>
    </source>
</evidence>
<dbReference type="NCBIfam" id="TIGR00350">
    <property type="entry name" value="lytR_cpsA_psr"/>
    <property type="match status" value="1"/>
</dbReference>